<proteinExistence type="predicted"/>
<dbReference type="GeneID" id="15807226"/>
<keyword evidence="1" id="KW-0812">Transmembrane</keyword>
<organism evidence="2 3">
    <name type="scientific">Theileria equi strain WA</name>
    <dbReference type="NCBI Taxonomy" id="1537102"/>
    <lineage>
        <taxon>Eukaryota</taxon>
        <taxon>Sar</taxon>
        <taxon>Alveolata</taxon>
        <taxon>Apicomplexa</taxon>
        <taxon>Aconoidasida</taxon>
        <taxon>Piroplasmida</taxon>
        <taxon>Theileriidae</taxon>
        <taxon>Theileria</taxon>
    </lineage>
</organism>
<evidence type="ECO:0000313" key="2">
    <source>
        <dbReference type="EMBL" id="AFZ79607.1"/>
    </source>
</evidence>
<dbReference type="EMBL" id="CP001669">
    <property type="protein sequence ID" value="AFZ79607.1"/>
    <property type="molecule type" value="Genomic_DNA"/>
</dbReference>
<accession>L0AVH0</accession>
<keyword evidence="1" id="KW-1133">Transmembrane helix</keyword>
<feature type="transmembrane region" description="Helical" evidence="1">
    <location>
        <begin position="504"/>
        <end position="529"/>
    </location>
</feature>
<name>L0AVH0_THEEQ</name>
<keyword evidence="1" id="KW-0472">Membrane</keyword>
<protein>
    <submittedName>
        <fullName evidence="2">Uncharacterized protein</fullName>
    </submittedName>
</protein>
<dbReference type="KEGG" id="beq:BEWA_024560"/>
<gene>
    <name evidence="2" type="ORF">BEWA_024560</name>
</gene>
<evidence type="ECO:0000256" key="1">
    <source>
        <dbReference type="SAM" id="Phobius"/>
    </source>
</evidence>
<keyword evidence="3" id="KW-1185">Reference proteome</keyword>
<dbReference type="AlphaFoldDB" id="L0AVH0"/>
<sequence length="537" mass="62693">MVRWWIFGYDWTRYVTVDIAKSLNSEGVQITGNGRDKQYGTHYYKDGNSTVYLRESPFKSSSLQGYSRLVHTLQPDTHTYRYLLKEVQYNSIKQNIIGSIESTHFVTAVYLCHDKGRKIPLMICLLKYPGYSRYLRHDTHYYVRKSGIEPNKWQYDRSVTSDGKVLTETLKKILEQCNYPSVLNAERTSGSYFIDGENGQNTFKLYTIPKFAVKKSENDPVQGYVKYTHTLGNGYDFRIFSTTHKKACQKFADKDFYKKGPFKEASFYYWAGDKDCNNPLLLKLTSDTIDISYYILDSTNKWKEVTISKTVFQGMMLLDLLDTENCRKNKAVILNISQTDKEDFVLFSTSCQTNLNISKCPTKSQMYDRYYQSLASGYKLGRFTQKGHAATLDSLELPLTDTSVFVFHYPKSEDGKPFLIYLRDSRKSYKNTNDRPYEWKLYTRGITDENDEDRIRNILELGDSHTDSGNSFAKEESDIEIEIGTEGEIPTFENENTTIYNTNLWHLLWLVPIIIIIIILLILYCYYYLRDPWVRQI</sequence>
<dbReference type="Proteomes" id="UP000031512">
    <property type="component" value="Chromosome 1"/>
</dbReference>
<dbReference type="RefSeq" id="XP_004829273.1">
    <property type="nucleotide sequence ID" value="XM_004829216.1"/>
</dbReference>
<reference evidence="2 3" key="1">
    <citation type="journal article" date="2012" name="BMC Genomics">
        <title>Comparative genomic analysis and phylogenetic position of Theileria equi.</title>
        <authorList>
            <person name="Kappmeyer L.S."/>
            <person name="Thiagarajan M."/>
            <person name="Herndon D.R."/>
            <person name="Ramsay J.D."/>
            <person name="Caler E."/>
            <person name="Djikeng A."/>
            <person name="Gillespie J.J."/>
            <person name="Lau A.O."/>
            <person name="Roalson E.H."/>
            <person name="Silva J.C."/>
            <person name="Silva M.G."/>
            <person name="Suarez C.E."/>
            <person name="Ueti M.W."/>
            <person name="Nene V.M."/>
            <person name="Mealey R.H."/>
            <person name="Knowles D.P."/>
            <person name="Brayton K.A."/>
        </authorList>
    </citation>
    <scope>NUCLEOTIDE SEQUENCE [LARGE SCALE GENOMIC DNA]</scope>
    <source>
        <strain evidence="2 3">WA</strain>
    </source>
</reference>
<evidence type="ECO:0000313" key="3">
    <source>
        <dbReference type="Proteomes" id="UP000031512"/>
    </source>
</evidence>
<dbReference type="VEuPathDB" id="PiroplasmaDB:BEWA_024560"/>